<sequence>MKVLFFLSCATLLILQGFVACDDETTEGEPLSVELVPLPANPRSTSPQPSLRPVPSPGSAGPAVAVALQSDASTGDEGEIENESATPPPDLSSPIDDGPAHARGARDAAFPPSPTYRKSVPGPGLGGYWG</sequence>
<evidence type="ECO:0008006" key="5">
    <source>
        <dbReference type="Google" id="ProtNLM"/>
    </source>
</evidence>
<feature type="signal peptide" evidence="2">
    <location>
        <begin position="1"/>
        <end position="21"/>
    </location>
</feature>
<feature type="region of interest" description="Disordered" evidence="1">
    <location>
        <begin position="25"/>
        <end position="130"/>
    </location>
</feature>
<gene>
    <name evidence="3" type="ORF">QE152_g34368</name>
</gene>
<dbReference type="Proteomes" id="UP001458880">
    <property type="component" value="Unassembled WGS sequence"/>
</dbReference>
<accession>A0AAW1ITY2</accession>
<evidence type="ECO:0000313" key="3">
    <source>
        <dbReference type="EMBL" id="KAK9693199.1"/>
    </source>
</evidence>
<dbReference type="PROSITE" id="PS51257">
    <property type="entry name" value="PROKAR_LIPOPROTEIN"/>
    <property type="match status" value="1"/>
</dbReference>
<dbReference type="EMBL" id="JASPKY010000549">
    <property type="protein sequence ID" value="KAK9693199.1"/>
    <property type="molecule type" value="Genomic_DNA"/>
</dbReference>
<protein>
    <recommendedName>
        <fullName evidence="5">Secreted protein</fullName>
    </recommendedName>
</protein>
<name>A0AAW1ITY2_POPJA</name>
<comment type="caution">
    <text evidence="3">The sequence shown here is derived from an EMBL/GenBank/DDBJ whole genome shotgun (WGS) entry which is preliminary data.</text>
</comment>
<feature type="chain" id="PRO_5043362732" description="Secreted protein" evidence="2">
    <location>
        <begin position="22"/>
        <end position="130"/>
    </location>
</feature>
<dbReference type="AlphaFoldDB" id="A0AAW1ITY2"/>
<reference evidence="3 4" key="1">
    <citation type="journal article" date="2024" name="BMC Genomics">
        <title>De novo assembly and annotation of Popillia japonica's genome with initial clues to its potential as an invasive pest.</title>
        <authorList>
            <person name="Cucini C."/>
            <person name="Boschi S."/>
            <person name="Funari R."/>
            <person name="Cardaioli E."/>
            <person name="Iannotti N."/>
            <person name="Marturano G."/>
            <person name="Paoli F."/>
            <person name="Bruttini M."/>
            <person name="Carapelli A."/>
            <person name="Frati F."/>
            <person name="Nardi F."/>
        </authorList>
    </citation>
    <scope>NUCLEOTIDE SEQUENCE [LARGE SCALE GENOMIC DNA]</scope>
    <source>
        <strain evidence="3">DMR45628</strain>
    </source>
</reference>
<evidence type="ECO:0000256" key="2">
    <source>
        <dbReference type="SAM" id="SignalP"/>
    </source>
</evidence>
<keyword evidence="4" id="KW-1185">Reference proteome</keyword>
<evidence type="ECO:0000256" key="1">
    <source>
        <dbReference type="SAM" id="MobiDB-lite"/>
    </source>
</evidence>
<proteinExistence type="predicted"/>
<organism evidence="3 4">
    <name type="scientific">Popillia japonica</name>
    <name type="common">Japanese beetle</name>
    <dbReference type="NCBI Taxonomy" id="7064"/>
    <lineage>
        <taxon>Eukaryota</taxon>
        <taxon>Metazoa</taxon>
        <taxon>Ecdysozoa</taxon>
        <taxon>Arthropoda</taxon>
        <taxon>Hexapoda</taxon>
        <taxon>Insecta</taxon>
        <taxon>Pterygota</taxon>
        <taxon>Neoptera</taxon>
        <taxon>Endopterygota</taxon>
        <taxon>Coleoptera</taxon>
        <taxon>Polyphaga</taxon>
        <taxon>Scarabaeiformia</taxon>
        <taxon>Scarabaeidae</taxon>
        <taxon>Rutelinae</taxon>
        <taxon>Popillia</taxon>
    </lineage>
</organism>
<evidence type="ECO:0000313" key="4">
    <source>
        <dbReference type="Proteomes" id="UP001458880"/>
    </source>
</evidence>
<keyword evidence="2" id="KW-0732">Signal</keyword>